<feature type="domain" description="PKS/mFAS DH" evidence="8">
    <location>
        <begin position="908"/>
        <end position="1188"/>
    </location>
</feature>
<dbReference type="InterPro" id="IPR016039">
    <property type="entry name" value="Thiolase-like"/>
</dbReference>
<dbReference type="InterPro" id="IPR020807">
    <property type="entry name" value="PKS_DH"/>
</dbReference>
<dbReference type="Proteomes" id="UP001165685">
    <property type="component" value="Unassembled WGS sequence"/>
</dbReference>
<dbReference type="InterPro" id="IPR032821">
    <property type="entry name" value="PKS_assoc"/>
</dbReference>
<dbReference type="InterPro" id="IPR016035">
    <property type="entry name" value="Acyl_Trfase/lysoPLipase"/>
</dbReference>
<evidence type="ECO:0000259" key="7">
    <source>
        <dbReference type="PROSITE" id="PS52004"/>
    </source>
</evidence>
<gene>
    <name evidence="9" type="ORF">O4U47_09660</name>
</gene>
<dbReference type="CDD" id="cd08955">
    <property type="entry name" value="KR_2_FAS_SDR_x"/>
    <property type="match status" value="1"/>
</dbReference>
<evidence type="ECO:0000256" key="4">
    <source>
        <dbReference type="PROSITE-ProRule" id="PRU01363"/>
    </source>
</evidence>
<dbReference type="EMBL" id="JAQFWP010000013">
    <property type="protein sequence ID" value="MDA2804777.1"/>
    <property type="molecule type" value="Genomic_DNA"/>
</dbReference>
<keyword evidence="3" id="KW-0808">Transferase</keyword>
<dbReference type="InterPro" id="IPR049900">
    <property type="entry name" value="PKS_mFAS_DH"/>
</dbReference>
<keyword evidence="1" id="KW-0596">Phosphopantetheine</keyword>
<dbReference type="PANTHER" id="PTHR43775">
    <property type="entry name" value="FATTY ACID SYNTHASE"/>
    <property type="match status" value="1"/>
</dbReference>
<dbReference type="InterPro" id="IPR014043">
    <property type="entry name" value="Acyl_transferase_dom"/>
</dbReference>
<dbReference type="RefSeq" id="WP_270677357.1">
    <property type="nucleotide sequence ID" value="NZ_JAQFWP010000013.1"/>
</dbReference>
<evidence type="ECO:0000256" key="2">
    <source>
        <dbReference type="ARBA" id="ARBA00022553"/>
    </source>
</evidence>
<dbReference type="Pfam" id="PF02801">
    <property type="entry name" value="Ketoacyl-synt_C"/>
    <property type="match status" value="1"/>
</dbReference>
<dbReference type="InterPro" id="IPR020841">
    <property type="entry name" value="PKS_Beta-ketoAc_synthase_dom"/>
</dbReference>
<evidence type="ECO:0000256" key="1">
    <source>
        <dbReference type="ARBA" id="ARBA00022450"/>
    </source>
</evidence>
<feature type="region of interest" description="Disordered" evidence="5">
    <location>
        <begin position="1844"/>
        <end position="1927"/>
    </location>
</feature>
<dbReference type="InterPro" id="IPR036736">
    <property type="entry name" value="ACP-like_sf"/>
</dbReference>
<dbReference type="InterPro" id="IPR020806">
    <property type="entry name" value="PKS_PP-bd"/>
</dbReference>
<dbReference type="SMART" id="SM00823">
    <property type="entry name" value="PKS_PP"/>
    <property type="match status" value="1"/>
</dbReference>
<dbReference type="PROSITE" id="PS52019">
    <property type="entry name" value="PKS_MFAS_DH"/>
    <property type="match status" value="1"/>
</dbReference>
<feature type="active site" description="Proton acceptor; for dehydratase activity" evidence="4">
    <location>
        <position position="937"/>
    </location>
</feature>
<feature type="compositionally biased region" description="Low complexity" evidence="5">
    <location>
        <begin position="1883"/>
        <end position="1895"/>
    </location>
</feature>
<evidence type="ECO:0000259" key="6">
    <source>
        <dbReference type="PROSITE" id="PS50075"/>
    </source>
</evidence>
<dbReference type="Gene3D" id="3.40.50.720">
    <property type="entry name" value="NAD(P)-binding Rossmann-like Domain"/>
    <property type="match status" value="1"/>
</dbReference>
<dbReference type="Pfam" id="PF00109">
    <property type="entry name" value="ketoacyl-synt"/>
    <property type="match status" value="1"/>
</dbReference>
<dbReference type="Gene3D" id="1.10.1200.10">
    <property type="entry name" value="ACP-like"/>
    <property type="match status" value="1"/>
</dbReference>
<dbReference type="Gene3D" id="3.40.47.10">
    <property type="match status" value="1"/>
</dbReference>
<dbReference type="InterPro" id="IPR049552">
    <property type="entry name" value="PKS_DH_N"/>
</dbReference>
<dbReference type="Pfam" id="PF00550">
    <property type="entry name" value="PP-binding"/>
    <property type="match status" value="1"/>
</dbReference>
<feature type="compositionally biased region" description="Low complexity" evidence="5">
    <location>
        <begin position="1860"/>
        <end position="1875"/>
    </location>
</feature>
<evidence type="ECO:0000259" key="8">
    <source>
        <dbReference type="PROSITE" id="PS52019"/>
    </source>
</evidence>
<sequence length="1927" mass="204687">MTDRPASEVPEAPIAITGIGCNLPGGATGPEEFWEMLCAGVDATRDLPEDRWDVRKFSHPDGDRLGKSGPVHGGFLERVDRFDAQFFGVSPREAAWMDPQQRLLLQAAWEALEDGGRSGTDLAGGDTGVFTGGFTLDYQLLQNYGIYSRYQLEAHSATGMMMTMLANRLSYAFDLRGPSLAVDTACSGSLVAVHLAVQSLRRGECSTALAGGVNVMAAPTMTIAESKGGFLSPEGRCRSFDAAAAGYARGEGAAMVLLKPLDRALEDRDPVYAVIRGTAVSQDGHTGGITVPNGDAQQAAMRTACRRAGIAPREIDYVEAHGTGTPVGDPVEAHAIGRALAADRPPGAEPLLIGSVKTNIGHLEAAAGVAGLIKAALSLKHRRIPGQLHFNEPNPDIPFEELGLRVQTRPGEWPAKDGPRCAGVNSFGFGGTNAHAVLQEAPAEEPAPAQGADGEGRRYLVPLSARGPGALTDMARSLGDALTGHGHALRDVGYTRSRRRAHFEHRAAVVASTPAEAAERLAALARGEPGPGAVTGQAPSGEPPRTAFVCSGMGPQWWAMGRRLIETEPVFRAAVERCDAELRTFTDRSLMAELCADEGSSRMAETEVAQPANFALQVGLAELWRSWGVVPEAVLGHSTGEVAAQYLAGVLGFEDAVKVTYHRSSLQQRATGAGRMLAVGMTPETLDKAVADAGPRVSVAAVNSPGAATLSGDAEVLEGMAAQLETFGVFHRFLPVKVPYHSHAMDVLRPDLLRALAGLRPRSAALPLYSTVTGCRIDGGGADAHYWWQNVRATVLFAAAFRQLLADGYTRIVELSPHPVLAGAMRELIAEHGGDGAVVPSLRRDRPDDAVMLESLGRLYTLGHDVAWDRFYGEDARFVRLPTYPWQLQSHWNEPAEAAEDRHYDEVHPLIGQRLAAARPAWEREIGTGALPYLADHRVQGTALLPGAAMVEMAAAAARDAFGEADYSVEALDLRKALVLGDACDPRVRTTLHEDTAAVEIAGYSADREADRRWTVHASARLSRRRPERTRRDLERARGACRRHLDHEEVYRRTAAMGLEYGPSFRAVQEVATGPDIAVGRIAVPEALRADLDRYRFHPCLTDAAFQVLLAAAAPADADGGAAPYLPVGIDRVSVLAPPADEMYAVAEVTSTDEHTIVSDIALCDADGRVLLDVQGFRARSLESVSGLSPERIDAGLYELQWQRAPVDEGADGPVGEAADQSTDHSAGPVVDGGAEAAAGAAGEGPWLVFADRTGVADRLRKRLAATGRRCLLVYHGDVPEPVPDGEEVLTIDPASPEHHHRTVRRLAVPATGDAPATVVHLWSLDAPDEAALNDGAPDEAALNGRAPDGVLRDGEDTGALSVLHLMQALSGEHAPASRVWLVTRRAQPVGGAPVAVEQAPVWGLGRVIGHQEFAGRWGGLVDLDDGDPDDQAQRLIEEITGGRGEDQVAFREGRRHVARLVPAGNLTRPFPLTLRPDGAYLVTGGLGALGLLVARLLADRGARNLVLMGRTPVPPRGEWAGMGPDHPRRHLVDALLDLERRGATVHCAAVDVADGPRLRAWSREWERDLRPPIRGVVHTAGVVRDELLTRMDREAFQRVLRPKVAGGRNLHRLFRDAPLDLFVLFGSTGSVIASPGQGNYAAGNAYLDALAHHRRSLGLPALTIGWGPWSVGMADAPGLAQMYERKGIGLITPENGMRILERVLDQAPAHLVAVTVDWPTARRAAHDRLPPMFAQVGAEEDAEAAPDDGASVLDALRRSPAAGRPAVLAARLRGITAAVLRLDPAGFGDGEPLSGLGVDSMMAVEMKHRIDAELGIDVPVLDLLEGTSIAGLADRTLAMLRLGDAGGGEPGPSPERPPDAAGAEPAAQGAAAHDPAADELEALLAQLPPESLEQILDELDSAPDSDPHSAPDGAEPSGAPRDESVS</sequence>
<dbReference type="InterPro" id="IPR014030">
    <property type="entry name" value="Ketoacyl_synth_N"/>
</dbReference>
<reference evidence="9" key="1">
    <citation type="submission" date="2023-01" db="EMBL/GenBank/DDBJ databases">
        <title>Draft genome sequence of Nocardiopsis sp. LSu2-4 isolated from halophytes.</title>
        <authorList>
            <person name="Duangmal K."/>
            <person name="Chantavorakit T."/>
        </authorList>
    </citation>
    <scope>NUCLEOTIDE SEQUENCE</scope>
    <source>
        <strain evidence="9">LSu2-4</strain>
    </source>
</reference>
<dbReference type="InterPro" id="IPR057326">
    <property type="entry name" value="KR_dom"/>
</dbReference>
<proteinExistence type="predicted"/>
<comment type="caution">
    <text evidence="9">The sequence shown here is derived from an EMBL/GenBank/DDBJ whole genome shotgun (WGS) entry which is preliminary data.</text>
</comment>
<dbReference type="InterPro" id="IPR014031">
    <property type="entry name" value="Ketoacyl_synth_C"/>
</dbReference>
<keyword evidence="10" id="KW-1185">Reference proteome</keyword>
<dbReference type="Pfam" id="PF21089">
    <property type="entry name" value="PKS_DH_N"/>
    <property type="match status" value="1"/>
</dbReference>
<feature type="region of interest" description="N-terminal hotdog fold" evidence="4">
    <location>
        <begin position="908"/>
        <end position="1029"/>
    </location>
</feature>
<keyword evidence="2" id="KW-0597">Phosphoprotein</keyword>
<dbReference type="InterPro" id="IPR016036">
    <property type="entry name" value="Malonyl_transacylase_ACP-bd"/>
</dbReference>
<dbReference type="InterPro" id="IPR001227">
    <property type="entry name" value="Ac_transferase_dom_sf"/>
</dbReference>
<feature type="region of interest" description="C-terminal hotdog fold" evidence="4">
    <location>
        <begin position="1042"/>
        <end position="1188"/>
    </location>
</feature>
<evidence type="ECO:0000313" key="9">
    <source>
        <dbReference type="EMBL" id="MDA2804777.1"/>
    </source>
</evidence>
<organism evidence="9 10">
    <name type="scientific">Nocardiopsis suaedae</name>
    <dbReference type="NCBI Taxonomy" id="3018444"/>
    <lineage>
        <taxon>Bacteria</taxon>
        <taxon>Bacillati</taxon>
        <taxon>Actinomycetota</taxon>
        <taxon>Actinomycetes</taxon>
        <taxon>Streptosporangiales</taxon>
        <taxon>Nocardiopsidaceae</taxon>
        <taxon>Nocardiopsis</taxon>
    </lineage>
</organism>
<evidence type="ECO:0000256" key="3">
    <source>
        <dbReference type="ARBA" id="ARBA00022679"/>
    </source>
</evidence>
<dbReference type="Pfam" id="PF00698">
    <property type="entry name" value="Acyl_transf_1"/>
    <property type="match status" value="1"/>
</dbReference>
<dbReference type="PROSITE" id="PS52004">
    <property type="entry name" value="KS3_2"/>
    <property type="match status" value="1"/>
</dbReference>
<dbReference type="SUPFAM" id="SSF47336">
    <property type="entry name" value="ACP-like"/>
    <property type="match status" value="1"/>
</dbReference>
<dbReference type="InterPro" id="IPR049551">
    <property type="entry name" value="PKS_DH_C"/>
</dbReference>
<dbReference type="InterPro" id="IPR013968">
    <property type="entry name" value="PKS_KR"/>
</dbReference>
<dbReference type="InterPro" id="IPR050091">
    <property type="entry name" value="PKS_NRPS_Biosynth_Enz"/>
</dbReference>
<dbReference type="Pfam" id="PF14765">
    <property type="entry name" value="PS-DH"/>
    <property type="match status" value="1"/>
</dbReference>
<dbReference type="SMART" id="SM00827">
    <property type="entry name" value="PKS_AT"/>
    <property type="match status" value="1"/>
</dbReference>
<dbReference type="Gene3D" id="3.40.366.10">
    <property type="entry name" value="Malonyl-Coenzyme A Acyl Carrier Protein, domain 2"/>
    <property type="match status" value="1"/>
</dbReference>
<dbReference type="SUPFAM" id="SSF52151">
    <property type="entry name" value="FabD/lysophospholipase-like"/>
    <property type="match status" value="1"/>
</dbReference>
<dbReference type="SUPFAM" id="SSF55048">
    <property type="entry name" value="Probable ACP-binding domain of malonyl-CoA ACP transacylase"/>
    <property type="match status" value="1"/>
</dbReference>
<dbReference type="SMART" id="SM00822">
    <property type="entry name" value="PKS_KR"/>
    <property type="match status" value="1"/>
</dbReference>
<dbReference type="InterPro" id="IPR036291">
    <property type="entry name" value="NAD(P)-bd_dom_sf"/>
</dbReference>
<name>A0ABT4TL05_9ACTN</name>
<dbReference type="Gene3D" id="3.10.129.110">
    <property type="entry name" value="Polyketide synthase dehydratase"/>
    <property type="match status" value="1"/>
</dbReference>
<feature type="domain" description="Carrier" evidence="6">
    <location>
        <begin position="1767"/>
        <end position="1841"/>
    </location>
</feature>
<dbReference type="InterPro" id="IPR009081">
    <property type="entry name" value="PP-bd_ACP"/>
</dbReference>
<dbReference type="CDD" id="cd00833">
    <property type="entry name" value="PKS"/>
    <property type="match status" value="1"/>
</dbReference>
<dbReference type="SMART" id="SM00825">
    <property type="entry name" value="PKS_KS"/>
    <property type="match status" value="1"/>
</dbReference>
<dbReference type="PANTHER" id="PTHR43775:SF37">
    <property type="entry name" value="SI:DKEY-61P9.11"/>
    <property type="match status" value="1"/>
</dbReference>
<dbReference type="Pfam" id="PF08659">
    <property type="entry name" value="KR"/>
    <property type="match status" value="1"/>
</dbReference>
<accession>A0ABT4TL05</accession>
<dbReference type="Pfam" id="PF16197">
    <property type="entry name" value="KAsynt_C_assoc"/>
    <property type="match status" value="1"/>
</dbReference>
<dbReference type="InterPro" id="IPR042104">
    <property type="entry name" value="PKS_dehydratase_sf"/>
</dbReference>
<dbReference type="SMART" id="SM00826">
    <property type="entry name" value="PKS_DH"/>
    <property type="match status" value="1"/>
</dbReference>
<dbReference type="SUPFAM" id="SSF51735">
    <property type="entry name" value="NAD(P)-binding Rossmann-fold domains"/>
    <property type="match status" value="2"/>
</dbReference>
<evidence type="ECO:0000256" key="5">
    <source>
        <dbReference type="SAM" id="MobiDB-lite"/>
    </source>
</evidence>
<feature type="region of interest" description="Disordered" evidence="5">
    <location>
        <begin position="1208"/>
        <end position="1238"/>
    </location>
</feature>
<protein>
    <submittedName>
        <fullName evidence="9">Type I polyketide synthase</fullName>
    </submittedName>
</protein>
<evidence type="ECO:0000313" key="10">
    <source>
        <dbReference type="Proteomes" id="UP001165685"/>
    </source>
</evidence>
<feature type="domain" description="Ketosynthase family 3 (KS3)" evidence="7">
    <location>
        <begin position="11"/>
        <end position="440"/>
    </location>
</feature>
<dbReference type="Gene3D" id="3.30.70.3290">
    <property type="match status" value="1"/>
</dbReference>
<dbReference type="SUPFAM" id="SSF53901">
    <property type="entry name" value="Thiolase-like"/>
    <property type="match status" value="1"/>
</dbReference>
<feature type="active site" description="Proton donor; for dehydratase activity" evidence="4">
    <location>
        <position position="1103"/>
    </location>
</feature>
<dbReference type="PROSITE" id="PS50075">
    <property type="entry name" value="CARRIER"/>
    <property type="match status" value="1"/>
</dbReference>